<comment type="caution">
    <text evidence="2">The sequence shown here is derived from an EMBL/GenBank/DDBJ whole genome shotgun (WGS) entry which is preliminary data.</text>
</comment>
<evidence type="ECO:0000313" key="3">
    <source>
        <dbReference type="Proteomes" id="UP000004853"/>
    </source>
</evidence>
<protein>
    <submittedName>
        <fullName evidence="2">Uncharacterized protein</fullName>
    </submittedName>
</protein>
<dbReference type="RefSeq" id="WP_006395602.1">
    <property type="nucleotide sequence ID" value="NZ_GL982453.1"/>
</dbReference>
<gene>
    <name evidence="2" type="ORF">AXXA_28070</name>
</gene>
<dbReference type="PATRIC" id="fig|1003200.3.peg.5543"/>
<organism evidence="2 3">
    <name type="scientific">Achromobacter insuavis AXX-A</name>
    <dbReference type="NCBI Taxonomy" id="1003200"/>
    <lineage>
        <taxon>Bacteria</taxon>
        <taxon>Pseudomonadati</taxon>
        <taxon>Pseudomonadota</taxon>
        <taxon>Betaproteobacteria</taxon>
        <taxon>Burkholderiales</taxon>
        <taxon>Alcaligenaceae</taxon>
        <taxon>Achromobacter</taxon>
    </lineage>
</organism>
<feature type="compositionally biased region" description="Basic and acidic residues" evidence="1">
    <location>
        <begin position="1"/>
        <end position="10"/>
    </location>
</feature>
<evidence type="ECO:0000256" key="1">
    <source>
        <dbReference type="SAM" id="MobiDB-lite"/>
    </source>
</evidence>
<sequence>MNTTRVHTDHPTQASAPRERNEAAASVLPLEYRLALQSAAGVRNPHQRAKAIAKATERAKRAHPEFFR</sequence>
<reference evidence="2 3" key="1">
    <citation type="submission" date="2011-06" db="EMBL/GenBank/DDBJ databases">
        <authorList>
            <person name="Bador J."/>
            <person name="Amoureux L."/>
            <person name="Neuwirth C."/>
        </authorList>
    </citation>
    <scope>NUCLEOTIDE SEQUENCE [LARGE SCALE GENOMIC DNA]</scope>
    <source>
        <strain evidence="2 3">AXX-A</strain>
    </source>
</reference>
<feature type="region of interest" description="Disordered" evidence="1">
    <location>
        <begin position="1"/>
        <end position="24"/>
    </location>
</feature>
<accession>F7T9G8</accession>
<evidence type="ECO:0000313" key="2">
    <source>
        <dbReference type="EMBL" id="EGP43128.1"/>
    </source>
</evidence>
<name>F7T9G8_9BURK</name>
<dbReference type="AlphaFoldDB" id="F7T9G8"/>
<proteinExistence type="predicted"/>
<dbReference type="HOGENOM" id="CLU_2784367_0_0_4"/>
<dbReference type="Proteomes" id="UP000004853">
    <property type="component" value="Unassembled WGS sequence"/>
</dbReference>
<dbReference type="EMBL" id="AFRQ01000133">
    <property type="protein sequence ID" value="EGP43128.1"/>
    <property type="molecule type" value="Genomic_DNA"/>
</dbReference>